<comment type="catalytic activity">
    <reaction evidence="1 8 9">
        <text>Endonucleolytic cleavage to 5'-phosphomonoester.</text>
        <dbReference type="EC" id="3.1.26.4"/>
    </reaction>
</comment>
<evidence type="ECO:0000313" key="13">
    <source>
        <dbReference type="EMBL" id="DAZ97400.1"/>
    </source>
</evidence>
<feature type="region of interest" description="Disordered" evidence="10">
    <location>
        <begin position="767"/>
        <end position="807"/>
    </location>
</feature>
<evidence type="ECO:0000256" key="6">
    <source>
        <dbReference type="ARBA" id="ARBA00022759"/>
    </source>
</evidence>
<dbReference type="InterPro" id="IPR038765">
    <property type="entry name" value="Papain-like_cys_pep_sf"/>
</dbReference>
<dbReference type="EMBL" id="DAKRPA010000136">
    <property type="protein sequence ID" value="DAZ97400.1"/>
    <property type="molecule type" value="Genomic_DNA"/>
</dbReference>
<feature type="region of interest" description="Disordered" evidence="10">
    <location>
        <begin position="267"/>
        <end position="299"/>
    </location>
</feature>
<keyword evidence="4 8" id="KW-0540">Nuclease</keyword>
<feature type="binding site" evidence="8">
    <location>
        <position position="147"/>
    </location>
    <ligand>
        <name>a divalent metal cation</name>
        <dbReference type="ChEBI" id="CHEBI:60240"/>
    </ligand>
</feature>
<evidence type="ECO:0000313" key="14">
    <source>
        <dbReference type="Proteomes" id="UP001146120"/>
    </source>
</evidence>
<reference evidence="13" key="2">
    <citation type="journal article" date="2023" name="Microbiol Resour">
        <title>Decontamination and Annotation of the Draft Genome Sequence of the Oomycete Lagenidium giganteum ARSEF 373.</title>
        <authorList>
            <person name="Morgan W.R."/>
            <person name="Tartar A."/>
        </authorList>
    </citation>
    <scope>NUCLEOTIDE SEQUENCE</scope>
    <source>
        <strain evidence="13">ARSEF 373</strain>
    </source>
</reference>
<evidence type="ECO:0000256" key="8">
    <source>
        <dbReference type="PROSITE-ProRule" id="PRU01319"/>
    </source>
</evidence>
<dbReference type="Gene3D" id="3.30.420.10">
    <property type="entry name" value="Ribonuclease H-like superfamily/Ribonuclease H"/>
    <property type="match status" value="1"/>
</dbReference>
<dbReference type="PROSITE" id="PS51975">
    <property type="entry name" value="RNASE_H_2"/>
    <property type="match status" value="1"/>
</dbReference>
<keyword evidence="7 8" id="KW-0378">Hydrolase</keyword>
<protein>
    <recommendedName>
        <fullName evidence="9">Ribonuclease</fullName>
        <ecNumber evidence="9">3.1.26.4</ecNumber>
    </recommendedName>
</protein>
<dbReference type="Pfam" id="PF01351">
    <property type="entry name" value="RNase_HII"/>
    <property type="match status" value="1"/>
</dbReference>
<feature type="binding site" evidence="8">
    <location>
        <position position="41"/>
    </location>
    <ligand>
        <name>a divalent metal cation</name>
        <dbReference type="ChEBI" id="CHEBI:60240"/>
    </ligand>
</feature>
<comment type="cofactor">
    <cofactor evidence="8">
        <name>Mn(2+)</name>
        <dbReference type="ChEBI" id="CHEBI:29035"/>
    </cofactor>
    <cofactor evidence="8">
        <name>Mg(2+)</name>
        <dbReference type="ChEBI" id="CHEBI:18420"/>
    </cofactor>
    <text evidence="8">Manganese or magnesium. Binds 1 divalent metal ion per monomer in the absence of substrate. May bind a second metal ion after substrate binding.</text>
</comment>
<dbReference type="SUPFAM" id="SSF53098">
    <property type="entry name" value="Ribonuclease H-like"/>
    <property type="match status" value="1"/>
</dbReference>
<keyword evidence="6 8" id="KW-0255">Endonuclease</keyword>
<proteinExistence type="inferred from homology"/>
<dbReference type="InterPro" id="IPR036871">
    <property type="entry name" value="PX_dom_sf"/>
</dbReference>
<comment type="caution">
    <text evidence="13">The sequence shown here is derived from an EMBL/GenBank/DDBJ whole genome shotgun (WGS) entry which is preliminary data.</text>
</comment>
<dbReference type="Pfam" id="PF00787">
    <property type="entry name" value="PX"/>
    <property type="match status" value="1"/>
</dbReference>
<dbReference type="FunFam" id="1.10.10.460:FF:000001">
    <property type="entry name" value="Ribonuclease"/>
    <property type="match status" value="1"/>
</dbReference>
<dbReference type="InterPro" id="IPR001352">
    <property type="entry name" value="RNase_HII/HIII"/>
</dbReference>
<keyword evidence="5 8" id="KW-0479">Metal-binding</keyword>
<dbReference type="GO" id="GO:0046872">
    <property type="term" value="F:metal ion binding"/>
    <property type="evidence" value="ECO:0007669"/>
    <property type="project" value="UniProtKB-KW"/>
</dbReference>
<evidence type="ECO:0000259" key="11">
    <source>
        <dbReference type="PROSITE" id="PS50195"/>
    </source>
</evidence>
<dbReference type="CDD" id="cd07181">
    <property type="entry name" value="RNase_HII_eukaryota_like"/>
    <property type="match status" value="1"/>
</dbReference>
<sequence length="887" mass="99930">MSVRTTMTHDGTDQRLQDVELKGSEAPEICLNGVPVMLGIDEAGRGPVMGPMVYGTAYWRIQDNDEMSALGFDDSKALSAESREGLFDKINANQRLGWMVRLISASEISDKMQRQTSNLNEIARDATIQLIKEVQRKGVNVKQVFVDTVGDPKWYQTFLTKYFNGTIEFRVEKKADSLFKVVSAASICAKVVRDKVITDWEWESPALTLSKEFGSGYPSDPRAKTWMTDNFDNLFVFPNIVRFSWGTIESYLERAVKVEWPHEKDLDKADAPKGTQSITSFLQPAKPKQSTANKRKRHEFFTRRQMHHISTFMRFASSDSEDGGSDSESPRSLASLEDAVVQKKPTRGLTRREPPRQVSCARCCHGLTSISLVRVVTLLSLVASIPLTNQSMREISGRQVKLDALQQLRKQILSDHKVVRTLILLDKQAATAPNLFLDIMRREADWFALQWAEHGLWLKDEQAMIGQFLAGVAARVIPLQLLPVSLMPYPTLELQISSTKTKHSDISQRAYIAYVIDVTFNEMKWQVMRRYKEFFKLHEQLKIKYELPAASEVPPTVNGVAVVLPRLPPKHMFTPTSGEFVNKRRVQLEHYLSCLVSHPAFCQDVLLLSFLGVVSTARDREISKNEKNVIHITSLHVGLDYGDIILFSCRFGASIVQRKFTGKRFDHVGMVVPGQSRNLLRIIEATGEGIQVYSLKARLMAYAREVSKTIVVRRLDQHARTDETHQRLTQFVQRVEGNSYSIFGILQARGESERIDSREIMQLQLEPQRRCSQTTEASYTSDASSDATGSVVPSDASPTGSEGKASRSNRKYFCSSLIASAYKHVGWLDTTRSSSYFWPGSFEEGGEIDKYMAKGVQLGPETIIDCRIVEVGLARPEDKASSSSESH</sequence>
<evidence type="ECO:0000256" key="7">
    <source>
        <dbReference type="ARBA" id="ARBA00022801"/>
    </source>
</evidence>
<dbReference type="GO" id="GO:0003723">
    <property type="term" value="F:RNA binding"/>
    <property type="evidence" value="ECO:0007669"/>
    <property type="project" value="UniProtKB-UniRule"/>
</dbReference>
<dbReference type="CDD" id="cd06093">
    <property type="entry name" value="PX_domain"/>
    <property type="match status" value="1"/>
</dbReference>
<dbReference type="PANTHER" id="PTHR10954">
    <property type="entry name" value="RIBONUCLEASE H2 SUBUNIT A"/>
    <property type="match status" value="1"/>
</dbReference>
<dbReference type="InterPro" id="IPR001683">
    <property type="entry name" value="PX_dom"/>
</dbReference>
<dbReference type="GO" id="GO:0043137">
    <property type="term" value="P:DNA replication, removal of RNA primer"/>
    <property type="evidence" value="ECO:0007669"/>
    <property type="project" value="TreeGrafter"/>
</dbReference>
<evidence type="ECO:0000256" key="4">
    <source>
        <dbReference type="ARBA" id="ARBA00022722"/>
    </source>
</evidence>
<dbReference type="PANTHER" id="PTHR10954:SF7">
    <property type="entry name" value="RIBONUCLEASE H2 SUBUNIT A"/>
    <property type="match status" value="1"/>
</dbReference>
<dbReference type="InterPro" id="IPR023160">
    <property type="entry name" value="RNase_HII_hlx-loop-hlx_cap_dom"/>
</dbReference>
<feature type="domain" description="PX" evidence="11">
    <location>
        <begin position="492"/>
        <end position="618"/>
    </location>
</feature>
<evidence type="ECO:0000256" key="2">
    <source>
        <dbReference type="ARBA" id="ARBA00001946"/>
    </source>
</evidence>
<dbReference type="GO" id="GO:0004523">
    <property type="term" value="F:RNA-DNA hybrid ribonuclease activity"/>
    <property type="evidence" value="ECO:0007669"/>
    <property type="project" value="UniProtKB-UniRule"/>
</dbReference>
<comment type="similarity">
    <text evidence="3">Belongs to the RNase HII family. Eukaryotic subfamily.</text>
</comment>
<accession>A0AAV2YR37</accession>
<dbReference type="Proteomes" id="UP001146120">
    <property type="component" value="Unassembled WGS sequence"/>
</dbReference>
<keyword evidence="14" id="KW-1185">Reference proteome</keyword>
<dbReference type="SMART" id="SM00312">
    <property type="entry name" value="PX"/>
    <property type="match status" value="1"/>
</dbReference>
<dbReference type="InterPro" id="IPR024567">
    <property type="entry name" value="RNase_HII/HIII_dom"/>
</dbReference>
<feature type="binding site" evidence="8">
    <location>
        <position position="42"/>
    </location>
    <ligand>
        <name>a divalent metal cation</name>
        <dbReference type="ChEBI" id="CHEBI:60240"/>
    </ligand>
</feature>
<dbReference type="AlphaFoldDB" id="A0AAV2YR37"/>
<name>A0AAV2YR37_9STRA</name>
<evidence type="ECO:0000256" key="10">
    <source>
        <dbReference type="SAM" id="MobiDB-lite"/>
    </source>
</evidence>
<dbReference type="Gene3D" id="1.10.10.460">
    <property type="entry name" value="Ribonuclease hii. Domain 2"/>
    <property type="match status" value="1"/>
</dbReference>
<dbReference type="GO" id="GO:0006298">
    <property type="term" value="P:mismatch repair"/>
    <property type="evidence" value="ECO:0007669"/>
    <property type="project" value="TreeGrafter"/>
</dbReference>
<evidence type="ECO:0000256" key="5">
    <source>
        <dbReference type="ARBA" id="ARBA00022723"/>
    </source>
</evidence>
<dbReference type="InterPro" id="IPR004649">
    <property type="entry name" value="RNase_H2_suA"/>
</dbReference>
<dbReference type="GO" id="GO:0032299">
    <property type="term" value="C:ribonuclease H2 complex"/>
    <property type="evidence" value="ECO:0007669"/>
    <property type="project" value="TreeGrafter"/>
</dbReference>
<feature type="region of interest" description="Disordered" evidence="10">
    <location>
        <begin position="317"/>
        <end position="353"/>
    </location>
</feature>
<reference evidence="13" key="1">
    <citation type="submission" date="2022-11" db="EMBL/GenBank/DDBJ databases">
        <authorList>
            <person name="Morgan W.R."/>
            <person name="Tartar A."/>
        </authorList>
    </citation>
    <scope>NUCLEOTIDE SEQUENCE</scope>
    <source>
        <strain evidence="13">ARSEF 373</strain>
    </source>
</reference>
<dbReference type="PROSITE" id="PS50195">
    <property type="entry name" value="PX"/>
    <property type="match status" value="1"/>
</dbReference>
<evidence type="ECO:0000256" key="1">
    <source>
        <dbReference type="ARBA" id="ARBA00000077"/>
    </source>
</evidence>
<dbReference type="InterPro" id="IPR036397">
    <property type="entry name" value="RNaseH_sf"/>
</dbReference>
<comment type="cofactor">
    <cofactor evidence="2">
        <name>Mg(2+)</name>
        <dbReference type="ChEBI" id="CHEBI:18420"/>
    </cofactor>
</comment>
<dbReference type="EC" id="3.1.26.4" evidence="9"/>
<organism evidence="13 14">
    <name type="scientific">Lagenidium giganteum</name>
    <dbReference type="NCBI Taxonomy" id="4803"/>
    <lineage>
        <taxon>Eukaryota</taxon>
        <taxon>Sar</taxon>
        <taxon>Stramenopiles</taxon>
        <taxon>Oomycota</taxon>
        <taxon>Peronosporomycetes</taxon>
        <taxon>Pythiales</taxon>
        <taxon>Pythiaceae</taxon>
    </lineage>
</organism>
<dbReference type="Gene3D" id="3.90.1720.10">
    <property type="entry name" value="endopeptidase domain like (from Nostoc punctiforme)"/>
    <property type="match status" value="1"/>
</dbReference>
<evidence type="ECO:0000259" key="12">
    <source>
        <dbReference type="PROSITE" id="PS51975"/>
    </source>
</evidence>
<dbReference type="SUPFAM" id="SSF64268">
    <property type="entry name" value="PX domain"/>
    <property type="match status" value="1"/>
</dbReference>
<gene>
    <name evidence="13" type="ORF">N0F65_011284</name>
</gene>
<comment type="function">
    <text evidence="9">Endonuclease that specifically degrades the RNA of RNA-DNA hybrids.</text>
</comment>
<evidence type="ECO:0000256" key="3">
    <source>
        <dbReference type="ARBA" id="ARBA00007058"/>
    </source>
</evidence>
<evidence type="ECO:0000256" key="9">
    <source>
        <dbReference type="RuleBase" id="RU003515"/>
    </source>
</evidence>
<dbReference type="FunFam" id="3.30.420.10:FF:000016">
    <property type="entry name" value="Ribonuclease"/>
    <property type="match status" value="1"/>
</dbReference>
<feature type="compositionally biased region" description="Low complexity" evidence="10">
    <location>
        <begin position="774"/>
        <end position="788"/>
    </location>
</feature>
<dbReference type="Gene3D" id="3.30.1520.10">
    <property type="entry name" value="Phox-like domain"/>
    <property type="match status" value="1"/>
</dbReference>
<feature type="domain" description="RNase H type-2" evidence="12">
    <location>
        <begin position="35"/>
        <end position="257"/>
    </location>
</feature>
<dbReference type="GO" id="GO:0035091">
    <property type="term" value="F:phosphatidylinositol binding"/>
    <property type="evidence" value="ECO:0007669"/>
    <property type="project" value="InterPro"/>
</dbReference>
<dbReference type="SUPFAM" id="SSF54001">
    <property type="entry name" value="Cysteine proteinases"/>
    <property type="match status" value="1"/>
</dbReference>
<dbReference type="NCBIfam" id="TIGR00729">
    <property type="entry name" value="ribonuclease HII"/>
    <property type="match status" value="1"/>
</dbReference>
<feature type="compositionally biased region" description="Polar residues" evidence="10">
    <location>
        <begin position="274"/>
        <end position="292"/>
    </location>
</feature>
<dbReference type="InterPro" id="IPR012337">
    <property type="entry name" value="RNaseH-like_sf"/>
</dbReference>